<reference evidence="3" key="2">
    <citation type="journal article" date="2021" name="PeerJ">
        <title>Extensive microbial diversity within the chicken gut microbiome revealed by metagenomics and culture.</title>
        <authorList>
            <person name="Gilroy R."/>
            <person name="Ravi A."/>
            <person name="Getino M."/>
            <person name="Pursley I."/>
            <person name="Horton D.L."/>
            <person name="Alikhan N.F."/>
            <person name="Baker D."/>
            <person name="Gharbi K."/>
            <person name="Hall N."/>
            <person name="Watson M."/>
            <person name="Adriaenssens E.M."/>
            <person name="Foster-Nyarko E."/>
            <person name="Jarju S."/>
            <person name="Secka A."/>
            <person name="Antonio M."/>
            <person name="Oren A."/>
            <person name="Chaudhuri R.R."/>
            <person name="La Ragione R."/>
            <person name="Hildebrand F."/>
            <person name="Pallen M.J."/>
        </authorList>
    </citation>
    <scope>NUCLEOTIDE SEQUENCE</scope>
    <source>
        <strain evidence="3">ChiSjej1B19-7085</strain>
    </source>
</reference>
<feature type="domain" description="Glycosyltransferase subfamily 4-like N-terminal" evidence="2">
    <location>
        <begin position="2"/>
        <end position="136"/>
    </location>
</feature>
<name>A0A9D1DPN8_9FIRM</name>
<evidence type="ECO:0000313" key="4">
    <source>
        <dbReference type="Proteomes" id="UP000886785"/>
    </source>
</evidence>
<dbReference type="Pfam" id="PF13477">
    <property type="entry name" value="Glyco_trans_4_2"/>
    <property type="match status" value="1"/>
</dbReference>
<dbReference type="Pfam" id="PF00534">
    <property type="entry name" value="Glycos_transf_1"/>
    <property type="match status" value="1"/>
</dbReference>
<dbReference type="PANTHER" id="PTHR12526:SF638">
    <property type="entry name" value="SPORE COAT PROTEIN SA"/>
    <property type="match status" value="1"/>
</dbReference>
<proteinExistence type="predicted"/>
<dbReference type="InterPro" id="IPR001296">
    <property type="entry name" value="Glyco_trans_1"/>
</dbReference>
<evidence type="ECO:0000313" key="3">
    <source>
        <dbReference type="EMBL" id="HIR56730.1"/>
    </source>
</evidence>
<gene>
    <name evidence="3" type="ORF">IAA54_03595</name>
</gene>
<dbReference type="Gene3D" id="3.40.50.2000">
    <property type="entry name" value="Glycogen Phosphorylase B"/>
    <property type="match status" value="2"/>
</dbReference>
<dbReference type="EMBL" id="DVHF01000040">
    <property type="protein sequence ID" value="HIR56730.1"/>
    <property type="molecule type" value="Genomic_DNA"/>
</dbReference>
<dbReference type="Proteomes" id="UP000886785">
    <property type="component" value="Unassembled WGS sequence"/>
</dbReference>
<evidence type="ECO:0000259" key="2">
    <source>
        <dbReference type="Pfam" id="PF13477"/>
    </source>
</evidence>
<feature type="domain" description="Glycosyl transferase family 1" evidence="1">
    <location>
        <begin position="181"/>
        <end position="338"/>
    </location>
</feature>
<dbReference type="GO" id="GO:0016757">
    <property type="term" value="F:glycosyltransferase activity"/>
    <property type="evidence" value="ECO:0007669"/>
    <property type="project" value="InterPro"/>
</dbReference>
<organism evidence="3 4">
    <name type="scientific">Candidatus Gallacutalibacter pullicola</name>
    <dbReference type="NCBI Taxonomy" id="2840830"/>
    <lineage>
        <taxon>Bacteria</taxon>
        <taxon>Bacillati</taxon>
        <taxon>Bacillota</taxon>
        <taxon>Clostridia</taxon>
        <taxon>Eubacteriales</taxon>
        <taxon>Candidatus Gallacutalibacter</taxon>
    </lineage>
</organism>
<dbReference type="CDD" id="cd03798">
    <property type="entry name" value="GT4_WlbH-like"/>
    <property type="match status" value="1"/>
</dbReference>
<comment type="caution">
    <text evidence="3">The sequence shown here is derived from an EMBL/GenBank/DDBJ whole genome shotgun (WGS) entry which is preliminary data.</text>
</comment>
<protein>
    <submittedName>
        <fullName evidence="3">Glycosyltransferase family 4 protein</fullName>
    </submittedName>
</protein>
<sequence length="368" mass="41062">MKIAFISAARSIHTVKWVNFLARRGHEVRLYSLPDHENKLGNIDPAVNIVYLEKSGFAGYFTNAPQLRRQIRDFAPDIVNAHYASGYGTLAALSRLHPLLLSVWGSDVYDFPLKSPVHKQLVKRNLEKADAVASTSRVMADRVRRVLRYNKPIFITPFGVDTSLFCPGEEPGGQRAGVRFGTVKALEDKYGMDYLIRAFAMVKKRLPDSADVTLEIYGKGSRREALQELIDSLGLSDCAKLCGAVPNTQVPEIIRGMDIFCLPSTLDSESFGVSAVEAMACGVPVVCSDVDGFRETVEDGVTGYLVPRCNEKALADKMYELAVNPQLCRMLGKAGRERVLRLYDFSKNVEEMEDFYRRTIELAHRSGR</sequence>
<dbReference type="InterPro" id="IPR028098">
    <property type="entry name" value="Glyco_trans_4-like_N"/>
</dbReference>
<evidence type="ECO:0000259" key="1">
    <source>
        <dbReference type="Pfam" id="PF00534"/>
    </source>
</evidence>
<accession>A0A9D1DPN8</accession>
<dbReference type="PANTHER" id="PTHR12526">
    <property type="entry name" value="GLYCOSYLTRANSFERASE"/>
    <property type="match status" value="1"/>
</dbReference>
<dbReference type="SUPFAM" id="SSF53756">
    <property type="entry name" value="UDP-Glycosyltransferase/glycogen phosphorylase"/>
    <property type="match status" value="1"/>
</dbReference>
<dbReference type="AlphaFoldDB" id="A0A9D1DPN8"/>
<reference evidence="3" key="1">
    <citation type="submission" date="2020-10" db="EMBL/GenBank/DDBJ databases">
        <authorList>
            <person name="Gilroy R."/>
        </authorList>
    </citation>
    <scope>NUCLEOTIDE SEQUENCE</scope>
    <source>
        <strain evidence="3">ChiSjej1B19-7085</strain>
    </source>
</reference>